<organism evidence="1 2">
    <name type="scientific">Pygocentrus nattereri</name>
    <name type="common">Red-bellied piranha</name>
    <dbReference type="NCBI Taxonomy" id="42514"/>
    <lineage>
        <taxon>Eukaryota</taxon>
        <taxon>Metazoa</taxon>
        <taxon>Chordata</taxon>
        <taxon>Craniata</taxon>
        <taxon>Vertebrata</taxon>
        <taxon>Euteleostomi</taxon>
        <taxon>Actinopterygii</taxon>
        <taxon>Neopterygii</taxon>
        <taxon>Teleostei</taxon>
        <taxon>Ostariophysi</taxon>
        <taxon>Characiformes</taxon>
        <taxon>Characoidei</taxon>
        <taxon>Pygocentrus</taxon>
    </lineage>
</organism>
<dbReference type="Proteomes" id="UP001501920">
    <property type="component" value="Chromosome 11"/>
</dbReference>
<reference evidence="1 2" key="1">
    <citation type="submission" date="2020-10" db="EMBL/GenBank/DDBJ databases">
        <title>Pygocentrus nattereri (red-bellied piranha) genome, fPygNat1, primary haplotype.</title>
        <authorList>
            <person name="Myers G."/>
            <person name="Meyer A."/>
            <person name="Karagic N."/>
            <person name="Pippel M."/>
            <person name="Winkler S."/>
            <person name="Tracey A."/>
            <person name="Wood J."/>
            <person name="Formenti G."/>
            <person name="Howe K."/>
            <person name="Fedrigo O."/>
            <person name="Jarvis E.D."/>
        </authorList>
    </citation>
    <scope>NUCLEOTIDE SEQUENCE [LARGE SCALE GENOMIC DNA]</scope>
</reference>
<dbReference type="Ensembl" id="ENSPNAT00000023100.2">
    <property type="protein sequence ID" value="ENSPNAP00000015027.2"/>
    <property type="gene ID" value="ENSPNAG00000021015.2"/>
</dbReference>
<name>A0A3B4CSF0_PYGNA</name>
<evidence type="ECO:0000313" key="2">
    <source>
        <dbReference type="Proteomes" id="UP001501920"/>
    </source>
</evidence>
<reference evidence="1" key="3">
    <citation type="submission" date="2025-09" db="UniProtKB">
        <authorList>
            <consortium name="Ensembl"/>
        </authorList>
    </citation>
    <scope>IDENTIFICATION</scope>
</reference>
<dbReference type="OMA" id="HCGHSKG"/>
<keyword evidence="2" id="KW-1185">Reference proteome</keyword>
<proteinExistence type="predicted"/>
<reference evidence="1" key="2">
    <citation type="submission" date="2025-08" db="UniProtKB">
        <authorList>
            <consortium name="Ensembl"/>
        </authorList>
    </citation>
    <scope>IDENTIFICATION</scope>
</reference>
<accession>A0A3B4CSF0</accession>
<sequence length="120" mass="14522">VCTRSCLFMLPIWEKALPHTLQLKGRSPVWMRMWHRSISGPANVLWQRVHGICMRGFSWLRTCLFKSNMYTKDLPHIEHKYLRSPMKLLPHTLHWYARLHDFWLFQILQLSCFLFTIVQL</sequence>
<dbReference type="STRING" id="42514.ENSPNAP00000015027"/>
<evidence type="ECO:0000313" key="1">
    <source>
        <dbReference type="Ensembl" id="ENSPNAP00000015027.2"/>
    </source>
</evidence>
<protein>
    <submittedName>
        <fullName evidence="1">Uncharacterized protein</fullName>
    </submittedName>
</protein>
<dbReference type="AlphaFoldDB" id="A0A3B4CSF0"/>